<evidence type="ECO:0000259" key="13">
    <source>
        <dbReference type="Pfam" id="PF15805"/>
    </source>
</evidence>
<evidence type="ECO:0000313" key="14">
    <source>
        <dbReference type="Proteomes" id="UP001165740"/>
    </source>
</evidence>
<dbReference type="GO" id="GO:0006397">
    <property type="term" value="P:mRNA processing"/>
    <property type="evidence" value="ECO:0007669"/>
    <property type="project" value="UniProtKB-KW"/>
</dbReference>
<dbReference type="InterPro" id="IPR031625">
    <property type="entry name" value="SCNM1_acidic"/>
</dbReference>
<dbReference type="Proteomes" id="UP001165740">
    <property type="component" value="Chromosome 10"/>
</dbReference>
<keyword evidence="4" id="KW-0507">mRNA processing</keyword>
<reference evidence="15" key="1">
    <citation type="submission" date="2025-08" db="UniProtKB">
        <authorList>
            <consortium name="RefSeq"/>
        </authorList>
    </citation>
    <scope>IDENTIFICATION</scope>
</reference>
<evidence type="ECO:0000256" key="5">
    <source>
        <dbReference type="ARBA" id="ARBA00022723"/>
    </source>
</evidence>
<dbReference type="GeneID" id="106062048"/>
<keyword evidence="14" id="KW-1185">Reference proteome</keyword>
<evidence type="ECO:0000256" key="6">
    <source>
        <dbReference type="ARBA" id="ARBA00022728"/>
    </source>
</evidence>
<dbReference type="KEGG" id="bgt:106062048"/>
<feature type="region of interest" description="Disordered" evidence="11">
    <location>
        <begin position="259"/>
        <end position="294"/>
    </location>
</feature>
<protein>
    <recommendedName>
        <fullName evidence="3">Sodium channel modifier 1</fullName>
    </recommendedName>
</protein>
<feature type="compositionally biased region" description="Low complexity" evidence="11">
    <location>
        <begin position="259"/>
        <end position="272"/>
    </location>
</feature>
<evidence type="ECO:0000256" key="10">
    <source>
        <dbReference type="ARBA" id="ARBA00023242"/>
    </source>
</evidence>
<gene>
    <name evidence="15" type="primary">LOC106062048</name>
</gene>
<evidence type="ECO:0000256" key="8">
    <source>
        <dbReference type="ARBA" id="ARBA00022833"/>
    </source>
</evidence>
<evidence type="ECO:0000256" key="4">
    <source>
        <dbReference type="ARBA" id="ARBA00022664"/>
    </source>
</evidence>
<evidence type="ECO:0000259" key="12">
    <source>
        <dbReference type="Pfam" id="PF15803"/>
    </source>
</evidence>
<keyword evidence="5" id="KW-0479">Metal-binding</keyword>
<evidence type="ECO:0000256" key="11">
    <source>
        <dbReference type="SAM" id="MobiDB-lite"/>
    </source>
</evidence>
<feature type="compositionally biased region" description="Polar residues" evidence="11">
    <location>
        <begin position="273"/>
        <end position="291"/>
    </location>
</feature>
<dbReference type="Pfam" id="PF15805">
    <property type="entry name" value="SCNM1_acidic"/>
    <property type="match status" value="1"/>
</dbReference>
<sequence length="323" mass="37059">MSFKREGNDSCLLNTLRKRRIKELFSEDIPEDEAKLLSNGRFACLVCHHKPIFDTVSMLSIHRKGKKHLFDNEIYLNKKRELMHLINARKHEQYLKDGTTLIKMSEPKHTSILSSQPYDPRVKKLKLKNDHEVSTSLTNTGFKKSMSPADNSTHLPGHSHWSDMCQQQMSVPVTHDHRLKNIFSERDRSQEYVRCEPYKSKYRPTITTLTVPISCDTVKNTDSKVLIDERKIANSSTSNQAMQVYGNTSNTKLLPQTKITKSKQSQTQVKKTNLATTQGQNSTNKLKQLSGSGWKRDWDGSWIKDATAEFDSDEEPPDIPLQL</sequence>
<feature type="domain" description="Sodium channel modifier 1 acidic C-terminal" evidence="13">
    <location>
        <begin position="277"/>
        <end position="318"/>
    </location>
</feature>
<evidence type="ECO:0000313" key="15">
    <source>
        <dbReference type="RefSeq" id="XP_013075761.2"/>
    </source>
</evidence>
<dbReference type="OMA" id="NGRFTCT"/>
<organism evidence="14 15">
    <name type="scientific">Biomphalaria glabrata</name>
    <name type="common">Bloodfluke planorb</name>
    <name type="synonym">Freshwater snail</name>
    <dbReference type="NCBI Taxonomy" id="6526"/>
    <lineage>
        <taxon>Eukaryota</taxon>
        <taxon>Metazoa</taxon>
        <taxon>Spiralia</taxon>
        <taxon>Lophotrochozoa</taxon>
        <taxon>Mollusca</taxon>
        <taxon>Gastropoda</taxon>
        <taxon>Heterobranchia</taxon>
        <taxon>Euthyneura</taxon>
        <taxon>Panpulmonata</taxon>
        <taxon>Hygrophila</taxon>
        <taxon>Lymnaeoidea</taxon>
        <taxon>Planorbidae</taxon>
        <taxon>Biomphalaria</taxon>
    </lineage>
</organism>
<evidence type="ECO:0000256" key="3">
    <source>
        <dbReference type="ARBA" id="ARBA00020620"/>
    </source>
</evidence>
<dbReference type="GO" id="GO:0016607">
    <property type="term" value="C:nuclear speck"/>
    <property type="evidence" value="ECO:0007669"/>
    <property type="project" value="UniProtKB-SubCell"/>
</dbReference>
<evidence type="ECO:0000256" key="7">
    <source>
        <dbReference type="ARBA" id="ARBA00022771"/>
    </source>
</evidence>
<dbReference type="PANTHER" id="PTHR32297">
    <property type="entry name" value="SODIUM CHANNEL MODIFIER 1"/>
    <property type="match status" value="1"/>
</dbReference>
<dbReference type="AlphaFoldDB" id="A0A9U8E7D9"/>
<proteinExistence type="predicted"/>
<dbReference type="PANTHER" id="PTHR32297:SF1">
    <property type="entry name" value="SODIUM CHANNEL MODIFIER 1"/>
    <property type="match status" value="1"/>
</dbReference>
<comment type="subcellular location">
    <subcellularLocation>
        <location evidence="1">Nucleus speckle</location>
    </subcellularLocation>
    <subcellularLocation>
        <location evidence="2">Nucleus</location>
        <location evidence="2">Nucleoplasm</location>
    </subcellularLocation>
</comment>
<evidence type="ECO:0000256" key="2">
    <source>
        <dbReference type="ARBA" id="ARBA00004642"/>
    </source>
</evidence>
<keyword evidence="6" id="KW-0747">Spliceosome</keyword>
<dbReference type="GO" id="GO:0008380">
    <property type="term" value="P:RNA splicing"/>
    <property type="evidence" value="ECO:0007669"/>
    <property type="project" value="UniProtKB-KW"/>
</dbReference>
<keyword evidence="9" id="KW-0508">mRNA splicing</keyword>
<accession>A0A9U8E7D9</accession>
<keyword evidence="8" id="KW-0862">Zinc</keyword>
<dbReference type="Pfam" id="PF15803">
    <property type="entry name" value="zf-SCNM1"/>
    <property type="match status" value="1"/>
</dbReference>
<dbReference type="InterPro" id="IPR031622">
    <property type="entry name" value="Znf-SCNM1"/>
</dbReference>
<keyword evidence="10" id="KW-0539">Nucleus</keyword>
<name>A0A9U8E7D9_BIOGL</name>
<dbReference type="InterPro" id="IPR033570">
    <property type="entry name" value="SCNM1"/>
</dbReference>
<dbReference type="OrthoDB" id="1924550at2759"/>
<keyword evidence="7" id="KW-0863">Zinc-finger</keyword>
<dbReference type="GO" id="GO:0005681">
    <property type="term" value="C:spliceosomal complex"/>
    <property type="evidence" value="ECO:0007669"/>
    <property type="project" value="UniProtKB-KW"/>
</dbReference>
<dbReference type="RefSeq" id="XP_013075761.2">
    <property type="nucleotide sequence ID" value="XM_013220307.2"/>
</dbReference>
<dbReference type="GO" id="GO:0008270">
    <property type="term" value="F:zinc ion binding"/>
    <property type="evidence" value="ECO:0007669"/>
    <property type="project" value="UniProtKB-KW"/>
</dbReference>
<evidence type="ECO:0000256" key="9">
    <source>
        <dbReference type="ARBA" id="ARBA00023187"/>
    </source>
</evidence>
<feature type="domain" description="Sodium channel modifier 1 zinc-finger" evidence="12">
    <location>
        <begin position="44"/>
        <end position="70"/>
    </location>
</feature>
<evidence type="ECO:0000256" key="1">
    <source>
        <dbReference type="ARBA" id="ARBA00004324"/>
    </source>
</evidence>